<feature type="transmembrane region" description="Helical" evidence="8">
    <location>
        <begin position="7"/>
        <end position="28"/>
    </location>
</feature>
<dbReference type="PANTHER" id="PTHR30269:SF37">
    <property type="entry name" value="MEMBRANE TRANSPORTER PROTEIN"/>
    <property type="match status" value="1"/>
</dbReference>
<dbReference type="RefSeq" id="WP_209006674.1">
    <property type="nucleotide sequence ID" value="NZ_CP120863.1"/>
</dbReference>
<feature type="transmembrane region" description="Helical" evidence="8">
    <location>
        <begin position="176"/>
        <end position="194"/>
    </location>
</feature>
<dbReference type="InterPro" id="IPR052017">
    <property type="entry name" value="TSUP"/>
</dbReference>
<sequence length="253" mass="26670">MQALADWIGLPPSLFMISLAVAFLAGAVRGFTGFGLSAVVMASMVVFLPPVDLIPICFLLETTASLVMFRGGFRDADRRMSLTLAAGSAVGTPLGLLATTSIPSEISKAVALTLVLALSVFQFFKVNLKLFEIRGALSVTGIVSGIATGLASVGGMVIALYVLGTAHEARKMRASLVLYLFASMAVSFVALLYFDVLNETSLKRGIALAPAVLVGVYVGSRLFSQRLQSAYKSFCLGLLIMLSCAGVLRLFLT</sequence>
<accession>A0ABY8F0F6</accession>
<keyword evidence="7 8" id="KW-0472">Membrane</keyword>
<feature type="transmembrane region" description="Helical" evidence="8">
    <location>
        <begin position="34"/>
        <end position="60"/>
    </location>
</feature>
<evidence type="ECO:0000256" key="6">
    <source>
        <dbReference type="ARBA" id="ARBA00022989"/>
    </source>
</evidence>
<feature type="transmembrane region" description="Helical" evidence="8">
    <location>
        <begin position="230"/>
        <end position="252"/>
    </location>
</feature>
<dbReference type="EMBL" id="CP120863">
    <property type="protein sequence ID" value="WFE88831.1"/>
    <property type="molecule type" value="Genomic_DNA"/>
</dbReference>
<evidence type="ECO:0000313" key="9">
    <source>
        <dbReference type="EMBL" id="WFE88831.1"/>
    </source>
</evidence>
<evidence type="ECO:0000256" key="3">
    <source>
        <dbReference type="ARBA" id="ARBA00022448"/>
    </source>
</evidence>
<keyword evidence="5 8" id="KW-0812">Transmembrane</keyword>
<name>A0ABY8F0F6_9HYPH</name>
<keyword evidence="4 8" id="KW-1003">Cell membrane</keyword>
<evidence type="ECO:0000256" key="2">
    <source>
        <dbReference type="ARBA" id="ARBA00009142"/>
    </source>
</evidence>
<feature type="transmembrane region" description="Helical" evidence="8">
    <location>
        <begin position="206"/>
        <end position="224"/>
    </location>
</feature>
<evidence type="ECO:0000256" key="4">
    <source>
        <dbReference type="ARBA" id="ARBA00022475"/>
    </source>
</evidence>
<feature type="transmembrane region" description="Helical" evidence="8">
    <location>
        <begin position="136"/>
        <end position="164"/>
    </location>
</feature>
<comment type="subcellular location">
    <subcellularLocation>
        <location evidence="1 8">Cell membrane</location>
        <topology evidence="1 8">Multi-pass membrane protein</topology>
    </subcellularLocation>
</comment>
<proteinExistence type="inferred from homology"/>
<organism evidence="9 10">
    <name type="scientific">Roseibium porphyridii</name>
    <dbReference type="NCBI Taxonomy" id="2866279"/>
    <lineage>
        <taxon>Bacteria</taxon>
        <taxon>Pseudomonadati</taxon>
        <taxon>Pseudomonadota</taxon>
        <taxon>Alphaproteobacteria</taxon>
        <taxon>Hyphomicrobiales</taxon>
        <taxon>Stappiaceae</taxon>
        <taxon>Roseibium</taxon>
    </lineage>
</organism>
<evidence type="ECO:0000256" key="1">
    <source>
        <dbReference type="ARBA" id="ARBA00004651"/>
    </source>
</evidence>
<dbReference type="Pfam" id="PF01925">
    <property type="entry name" value="TauE"/>
    <property type="match status" value="1"/>
</dbReference>
<keyword evidence="10" id="KW-1185">Reference proteome</keyword>
<dbReference type="Proteomes" id="UP001209803">
    <property type="component" value="Chromosome"/>
</dbReference>
<dbReference type="PANTHER" id="PTHR30269">
    <property type="entry name" value="TRANSMEMBRANE PROTEIN YFCA"/>
    <property type="match status" value="1"/>
</dbReference>
<evidence type="ECO:0000256" key="7">
    <source>
        <dbReference type="ARBA" id="ARBA00023136"/>
    </source>
</evidence>
<comment type="similarity">
    <text evidence="2 8">Belongs to the 4-toluene sulfonate uptake permease (TSUP) (TC 2.A.102) family.</text>
</comment>
<protein>
    <recommendedName>
        <fullName evidence="8">Probable membrane transporter protein</fullName>
    </recommendedName>
</protein>
<keyword evidence="6 8" id="KW-1133">Transmembrane helix</keyword>
<gene>
    <name evidence="9" type="ORF">K1718_22125</name>
</gene>
<feature type="transmembrane region" description="Helical" evidence="8">
    <location>
        <begin position="81"/>
        <end position="100"/>
    </location>
</feature>
<evidence type="ECO:0000313" key="10">
    <source>
        <dbReference type="Proteomes" id="UP001209803"/>
    </source>
</evidence>
<dbReference type="InterPro" id="IPR002781">
    <property type="entry name" value="TM_pro_TauE-like"/>
</dbReference>
<evidence type="ECO:0000256" key="8">
    <source>
        <dbReference type="RuleBase" id="RU363041"/>
    </source>
</evidence>
<keyword evidence="3" id="KW-0813">Transport</keyword>
<reference evidence="9 10" key="1">
    <citation type="submission" date="2023-03" db="EMBL/GenBank/DDBJ databases">
        <title>Roseibium porphyridii sp. nov. and Roseibium rhodosorbium sp. nov. isolated from marine algae, Porphyridium cruentum and Rhodosorus marinus, respectively.</title>
        <authorList>
            <person name="Lee M.W."/>
            <person name="Choi B.J."/>
            <person name="Lee J.K."/>
            <person name="Choi D.G."/>
            <person name="Baek J.H."/>
            <person name="Bayburt H."/>
            <person name="Kim J.M."/>
            <person name="Han D.M."/>
            <person name="Kim K.H."/>
            <person name="Jeon C.O."/>
        </authorList>
    </citation>
    <scope>NUCLEOTIDE SEQUENCE [LARGE SCALE GENOMIC DNA]</scope>
    <source>
        <strain evidence="9 10">KMA01</strain>
    </source>
</reference>
<evidence type="ECO:0000256" key="5">
    <source>
        <dbReference type="ARBA" id="ARBA00022692"/>
    </source>
</evidence>